<protein>
    <submittedName>
        <fullName evidence="5">Peptidoglycan -binding protein</fullName>
    </submittedName>
</protein>
<proteinExistence type="predicted"/>
<dbReference type="PANTHER" id="PTHR30329:SF21">
    <property type="entry name" value="LIPOPROTEIN YIAD-RELATED"/>
    <property type="match status" value="1"/>
</dbReference>
<dbReference type="NCBIfam" id="NF006544">
    <property type="entry name" value="PRK09039.1-3"/>
    <property type="match status" value="1"/>
</dbReference>
<keyword evidence="6" id="KW-1185">Reference proteome</keyword>
<evidence type="ECO:0000256" key="1">
    <source>
        <dbReference type="PROSITE-ProRule" id="PRU00473"/>
    </source>
</evidence>
<keyword evidence="3" id="KW-1133">Transmembrane helix</keyword>
<evidence type="ECO:0000313" key="6">
    <source>
        <dbReference type="Proteomes" id="UP001596456"/>
    </source>
</evidence>
<sequence>MPGTGGRRGGRGATVDIWPGWVDALSSLLMVIVFLLLVFVLAQVYLSSALQGRDRQLAEVNRRIAELADMLALERETSGALRADVAQLTDRLRSTLARGEQLQADIAALAGERDALAAREAELTGRVESERALGGEARAQVELLNQQVAALREQLARVAAALEVSEGKGREQEAQIADLGNRLNVALADKVTELARYRSEFFGRLREVLGERDDVRVVGDRFVFQSEVLFGSGSVELGEAGKDRLARLAETLKEIAARVPPEVDWVLRVDGHTDSVPIRSARFPSNWELSTARATAVVKFLIDQGIPAGRLAAAGFGQYQPLDSGSSAEALARNRRIEIKLDAR</sequence>
<name>A0ABW2KTM6_9PROT</name>
<dbReference type="PROSITE" id="PS51123">
    <property type="entry name" value="OMPA_2"/>
    <property type="match status" value="1"/>
</dbReference>
<feature type="transmembrane region" description="Helical" evidence="3">
    <location>
        <begin position="24"/>
        <end position="46"/>
    </location>
</feature>
<keyword evidence="2" id="KW-0175">Coiled coil</keyword>
<dbReference type="InterPro" id="IPR050330">
    <property type="entry name" value="Bact_OuterMem_StrucFunc"/>
</dbReference>
<accession>A0ABW2KTM6</accession>
<keyword evidence="1 3" id="KW-0472">Membrane</keyword>
<dbReference type="CDD" id="cd07185">
    <property type="entry name" value="OmpA_C-like"/>
    <property type="match status" value="1"/>
</dbReference>
<dbReference type="Proteomes" id="UP001596456">
    <property type="component" value="Unassembled WGS sequence"/>
</dbReference>
<feature type="domain" description="OmpA-like" evidence="4">
    <location>
        <begin position="218"/>
        <end position="344"/>
    </location>
</feature>
<dbReference type="Pfam" id="PF00691">
    <property type="entry name" value="OmpA"/>
    <property type="match status" value="1"/>
</dbReference>
<dbReference type="SUPFAM" id="SSF103088">
    <property type="entry name" value="OmpA-like"/>
    <property type="match status" value="1"/>
</dbReference>
<dbReference type="NCBIfam" id="NF006545">
    <property type="entry name" value="PRK09039.1-4"/>
    <property type="match status" value="1"/>
</dbReference>
<dbReference type="InterPro" id="IPR006665">
    <property type="entry name" value="OmpA-like"/>
</dbReference>
<keyword evidence="3" id="KW-0812">Transmembrane</keyword>
<dbReference type="EMBL" id="JBHTCM010000010">
    <property type="protein sequence ID" value="MFC7333318.1"/>
    <property type="molecule type" value="Genomic_DNA"/>
</dbReference>
<dbReference type="InterPro" id="IPR036737">
    <property type="entry name" value="OmpA-like_sf"/>
</dbReference>
<reference evidence="6" key="1">
    <citation type="journal article" date="2019" name="Int. J. Syst. Evol. Microbiol.">
        <title>The Global Catalogue of Microorganisms (GCM) 10K type strain sequencing project: providing services to taxonomists for standard genome sequencing and annotation.</title>
        <authorList>
            <consortium name="The Broad Institute Genomics Platform"/>
            <consortium name="The Broad Institute Genome Sequencing Center for Infectious Disease"/>
            <person name="Wu L."/>
            <person name="Ma J."/>
        </authorList>
    </citation>
    <scope>NUCLEOTIDE SEQUENCE [LARGE SCALE GENOMIC DNA]</scope>
    <source>
        <strain evidence="6">CGMCC 1.16275</strain>
    </source>
</reference>
<feature type="coiled-coil region" evidence="2">
    <location>
        <begin position="134"/>
        <end position="161"/>
    </location>
</feature>
<evidence type="ECO:0000259" key="4">
    <source>
        <dbReference type="PROSITE" id="PS51123"/>
    </source>
</evidence>
<dbReference type="Gene3D" id="3.30.1330.60">
    <property type="entry name" value="OmpA-like domain"/>
    <property type="match status" value="1"/>
</dbReference>
<evidence type="ECO:0000256" key="3">
    <source>
        <dbReference type="SAM" id="Phobius"/>
    </source>
</evidence>
<dbReference type="RefSeq" id="WP_377358329.1">
    <property type="nucleotide sequence ID" value="NZ_JBHTCM010000010.1"/>
</dbReference>
<dbReference type="PANTHER" id="PTHR30329">
    <property type="entry name" value="STATOR ELEMENT OF FLAGELLAR MOTOR COMPLEX"/>
    <property type="match status" value="1"/>
</dbReference>
<comment type="caution">
    <text evidence="5">The sequence shown here is derived from an EMBL/GenBank/DDBJ whole genome shotgun (WGS) entry which is preliminary data.</text>
</comment>
<gene>
    <name evidence="5" type="ORF">ACFQPS_09110</name>
</gene>
<organism evidence="5 6">
    <name type="scientific">Rhodocista pekingensis</name>
    <dbReference type="NCBI Taxonomy" id="201185"/>
    <lineage>
        <taxon>Bacteria</taxon>
        <taxon>Pseudomonadati</taxon>
        <taxon>Pseudomonadota</taxon>
        <taxon>Alphaproteobacteria</taxon>
        <taxon>Rhodospirillales</taxon>
        <taxon>Azospirillaceae</taxon>
        <taxon>Rhodocista</taxon>
    </lineage>
</organism>
<dbReference type="Gene3D" id="1.10.287.1490">
    <property type="match status" value="1"/>
</dbReference>
<dbReference type="NCBIfam" id="NF006543">
    <property type="entry name" value="PRK09039.1-2"/>
    <property type="match status" value="1"/>
</dbReference>
<evidence type="ECO:0000256" key="2">
    <source>
        <dbReference type="SAM" id="Coils"/>
    </source>
</evidence>
<evidence type="ECO:0000313" key="5">
    <source>
        <dbReference type="EMBL" id="MFC7333318.1"/>
    </source>
</evidence>